<proteinExistence type="predicted"/>
<sequence length="142" mass="15343">MRVRSALDVGRGGALCFWDAGGPPPSPDMGGLSACRRARLWGRARFPPPPPILHCGCEHVCMYHAGGRPCECTLPPPPRAQWRHAERSRSSTVTLQVCAHRSVGGGGGDGGVLWGSGRRTLVVLATMRIGCGRRPLWLQRRL</sequence>
<comment type="caution">
    <text evidence="1">The sequence shown here is derived from an EMBL/GenBank/DDBJ whole genome shotgun (WGS) entry which is preliminary data.</text>
</comment>
<evidence type="ECO:0000313" key="2">
    <source>
        <dbReference type="Proteomes" id="UP000798662"/>
    </source>
</evidence>
<organism evidence="1 2">
    <name type="scientific">Pyropia yezoensis</name>
    <name type="common">Susabi-nori</name>
    <name type="synonym">Porphyra yezoensis</name>
    <dbReference type="NCBI Taxonomy" id="2788"/>
    <lineage>
        <taxon>Eukaryota</taxon>
        <taxon>Rhodophyta</taxon>
        <taxon>Bangiophyceae</taxon>
        <taxon>Bangiales</taxon>
        <taxon>Bangiaceae</taxon>
        <taxon>Pyropia</taxon>
    </lineage>
</organism>
<protein>
    <submittedName>
        <fullName evidence="1">Uncharacterized protein</fullName>
    </submittedName>
</protein>
<reference evidence="1" key="1">
    <citation type="submission" date="2019-11" db="EMBL/GenBank/DDBJ databases">
        <title>Nori genome reveals adaptations in red seaweeds to the harsh intertidal environment.</title>
        <authorList>
            <person name="Wang D."/>
            <person name="Mao Y."/>
        </authorList>
    </citation>
    <scope>NUCLEOTIDE SEQUENCE</scope>
    <source>
        <tissue evidence="1">Gametophyte</tissue>
    </source>
</reference>
<evidence type="ECO:0000313" key="1">
    <source>
        <dbReference type="EMBL" id="KAK1867717.1"/>
    </source>
</evidence>
<dbReference type="EMBL" id="CM020620">
    <property type="protein sequence ID" value="KAK1867717.1"/>
    <property type="molecule type" value="Genomic_DNA"/>
</dbReference>
<name>A0ACC3CD57_PYRYE</name>
<gene>
    <name evidence="1" type="ORF">I4F81_010220</name>
</gene>
<keyword evidence="2" id="KW-1185">Reference proteome</keyword>
<dbReference type="Proteomes" id="UP000798662">
    <property type="component" value="Chromosome 3"/>
</dbReference>
<accession>A0ACC3CD57</accession>